<dbReference type="RefSeq" id="WP_308718226.1">
    <property type="nucleotide sequence ID" value="NZ_JAVHUY010000067.1"/>
</dbReference>
<keyword evidence="1" id="KW-0233">DNA recombination</keyword>
<evidence type="ECO:0000313" key="3">
    <source>
        <dbReference type="EMBL" id="MDQ7910992.1"/>
    </source>
</evidence>
<sequence length="209" mass="22973">METGETDRVVGRASCRVLRREEVQILLRYADDQVRAALPYGRKAVLAAFRDGMVLKVMYAWGLRRREAVLLDVADWLPNLHAPELGAFGALRVRRGPAGPAQTTTRVVLSLFPWAVTEVERYLSVVRPLIGGPSGATMWPAARDGRLSTKDLSQLMAGYCAAAGLGTGFDPHTLRLSYIRHLLEDGVPQQLVRDQVGEADLVGFSAFED</sequence>
<evidence type="ECO:0000259" key="2">
    <source>
        <dbReference type="PROSITE" id="PS51898"/>
    </source>
</evidence>
<dbReference type="Gene3D" id="1.10.443.10">
    <property type="entry name" value="Intergrase catalytic core"/>
    <property type="match status" value="1"/>
</dbReference>
<name>A0ABU0ZVH8_9ACTN</name>
<accession>A0ABU0ZVH8</accession>
<dbReference type="Pfam" id="PF00589">
    <property type="entry name" value="Phage_integrase"/>
    <property type="match status" value="1"/>
</dbReference>
<evidence type="ECO:0000256" key="1">
    <source>
        <dbReference type="ARBA" id="ARBA00023172"/>
    </source>
</evidence>
<dbReference type="Proteomes" id="UP001230908">
    <property type="component" value="Unassembled WGS sequence"/>
</dbReference>
<dbReference type="InterPro" id="IPR002104">
    <property type="entry name" value="Integrase_catalytic"/>
</dbReference>
<keyword evidence="4" id="KW-1185">Reference proteome</keyword>
<proteinExistence type="predicted"/>
<comment type="caution">
    <text evidence="3">The sequence shown here is derived from an EMBL/GenBank/DDBJ whole genome shotgun (WGS) entry which is preliminary data.</text>
</comment>
<dbReference type="PROSITE" id="PS51898">
    <property type="entry name" value="TYR_RECOMBINASE"/>
    <property type="match status" value="1"/>
</dbReference>
<dbReference type="InterPro" id="IPR011010">
    <property type="entry name" value="DNA_brk_join_enz"/>
</dbReference>
<dbReference type="CDD" id="cd00397">
    <property type="entry name" value="DNA_BRE_C"/>
    <property type="match status" value="1"/>
</dbReference>
<protein>
    <submittedName>
        <fullName evidence="3">Tyrosine-type recombinase/integrase</fullName>
    </submittedName>
</protein>
<reference evidence="3 4" key="1">
    <citation type="submission" date="2023-08" db="EMBL/GenBank/DDBJ databases">
        <title>Phytohabitans sansha sp. nov., isolated from marine sediment.</title>
        <authorList>
            <person name="Zhao Y."/>
            <person name="Yi K."/>
        </authorList>
    </citation>
    <scope>NUCLEOTIDE SEQUENCE [LARGE SCALE GENOMIC DNA]</scope>
    <source>
        <strain evidence="3 4">ZYX-F-186</strain>
    </source>
</reference>
<dbReference type="SUPFAM" id="SSF56349">
    <property type="entry name" value="DNA breaking-rejoining enzymes"/>
    <property type="match status" value="1"/>
</dbReference>
<organism evidence="3 4">
    <name type="scientific">Phytohabitans maris</name>
    <dbReference type="NCBI Taxonomy" id="3071409"/>
    <lineage>
        <taxon>Bacteria</taxon>
        <taxon>Bacillati</taxon>
        <taxon>Actinomycetota</taxon>
        <taxon>Actinomycetes</taxon>
        <taxon>Micromonosporales</taxon>
        <taxon>Micromonosporaceae</taxon>
    </lineage>
</organism>
<evidence type="ECO:0000313" key="4">
    <source>
        <dbReference type="Proteomes" id="UP001230908"/>
    </source>
</evidence>
<gene>
    <name evidence="3" type="ORF">RB614_41545</name>
</gene>
<dbReference type="InterPro" id="IPR013762">
    <property type="entry name" value="Integrase-like_cat_sf"/>
</dbReference>
<dbReference type="EMBL" id="JAVHUY010000067">
    <property type="protein sequence ID" value="MDQ7910992.1"/>
    <property type="molecule type" value="Genomic_DNA"/>
</dbReference>
<feature type="domain" description="Tyr recombinase" evidence="2">
    <location>
        <begin position="13"/>
        <end position="209"/>
    </location>
</feature>